<keyword evidence="2" id="KW-1185">Reference proteome</keyword>
<evidence type="ECO:0000313" key="1">
    <source>
        <dbReference type="EMBL" id="KAK1870401.1"/>
    </source>
</evidence>
<organism evidence="1 2">
    <name type="scientific">Pyropia yezoensis</name>
    <name type="common">Susabi-nori</name>
    <name type="synonym">Porphyra yezoensis</name>
    <dbReference type="NCBI Taxonomy" id="2788"/>
    <lineage>
        <taxon>Eukaryota</taxon>
        <taxon>Rhodophyta</taxon>
        <taxon>Bangiophyceae</taxon>
        <taxon>Bangiales</taxon>
        <taxon>Bangiaceae</taxon>
        <taxon>Pyropia</taxon>
    </lineage>
</organism>
<accession>A0ACC3CK40</accession>
<evidence type="ECO:0000313" key="2">
    <source>
        <dbReference type="Proteomes" id="UP000798662"/>
    </source>
</evidence>
<dbReference type="EMBL" id="CM020620">
    <property type="protein sequence ID" value="KAK1870401.1"/>
    <property type="molecule type" value="Genomic_DNA"/>
</dbReference>
<comment type="caution">
    <text evidence="1">The sequence shown here is derived from an EMBL/GenBank/DDBJ whole genome shotgun (WGS) entry which is preliminary data.</text>
</comment>
<gene>
    <name evidence="1" type="ORF">I4F81_012861</name>
</gene>
<reference evidence="1" key="1">
    <citation type="submission" date="2019-11" db="EMBL/GenBank/DDBJ databases">
        <title>Nori genome reveals adaptations in red seaweeds to the harsh intertidal environment.</title>
        <authorList>
            <person name="Wang D."/>
            <person name="Mao Y."/>
        </authorList>
    </citation>
    <scope>NUCLEOTIDE SEQUENCE</scope>
    <source>
        <tissue evidence="1">Gametophyte</tissue>
    </source>
</reference>
<dbReference type="Proteomes" id="UP000798662">
    <property type="component" value="Chromosome 3"/>
</dbReference>
<name>A0ACC3CK40_PYRYE</name>
<proteinExistence type="predicted"/>
<sequence length="119" mass="14071">MMEQRWLTCGVFPLKRMALLKSDWGRRRLGWELRRLPPSSTPGIQLLGPYDRSSGRRPRPFHCCERRSVVHWGMMRERWPWPLPSHTPVRPCVKKVWLRRTLWCVLSAAARHGHDVHAG</sequence>
<protein>
    <submittedName>
        <fullName evidence="1">Uncharacterized protein</fullName>
    </submittedName>
</protein>